<dbReference type="Proteomes" id="UP001163046">
    <property type="component" value="Unassembled WGS sequence"/>
</dbReference>
<protein>
    <submittedName>
        <fullName evidence="2">Uncharacterized protein</fullName>
    </submittedName>
</protein>
<comment type="caution">
    <text evidence="2">The sequence shown here is derived from an EMBL/GenBank/DDBJ whole genome shotgun (WGS) entry which is preliminary data.</text>
</comment>
<dbReference type="OrthoDB" id="21449at2759"/>
<accession>A0A9W9ZFY3</accession>
<sequence>MLVSSSGVPLQIVKAVSQPLIQGKTLNTSLLTTQGNTRLPVCVVSSSSSLSNPVGKTTLASSSLLAQSTASQLPSSTSAKQASHVSTTSATPLHPPVFLVQRPGSGGVVPLAVKGGAIVMPSSSASQQVVLIRPSSSLTSSTTSATTLLSGAGISVLGSTQIAQTALGHKVILSPGVLSTSKSLPQLGPKTKLVTGNKPVVQVAQAPSGIKPSDPKTTSLALGNKPLIVMTTASPSIITANKAATSTCVTVGSKSAALITSPSDSKHTCTASAVGNQQVLGTVPVASSEIRAPNKQLTNVGSDRACGTEVSKTVATTLTSNCDTVKGADIQTVSTVLPDTRTVTAVLRDTQTVSAVLPDTRTVSAVSSDTQTMSTALPDTRTVSAVLPDTRTVSTISPDAQTVSTVLPEKTNAKCDNKSFPSNTITTNRNSQPENIHDNFDNKGSTELHEREKDTKNGSDPLVDLTCYETSVSDSTGCEESDDSAPNGLHPDLKASLPSKLAETDVKLCNGVSRLVTPDTKCDKQELDSVERSHAVTKQTTNGVVINET</sequence>
<gene>
    <name evidence="2" type="ORF">OS493_011017</name>
</gene>
<dbReference type="EMBL" id="MU826354">
    <property type="protein sequence ID" value="KAJ7380299.1"/>
    <property type="molecule type" value="Genomic_DNA"/>
</dbReference>
<proteinExistence type="predicted"/>
<keyword evidence="3" id="KW-1185">Reference proteome</keyword>
<evidence type="ECO:0000313" key="2">
    <source>
        <dbReference type="EMBL" id="KAJ7380299.1"/>
    </source>
</evidence>
<feature type="region of interest" description="Disordered" evidence="1">
    <location>
        <begin position="412"/>
        <end position="463"/>
    </location>
</feature>
<feature type="region of interest" description="Disordered" evidence="1">
    <location>
        <begin position="473"/>
        <end position="492"/>
    </location>
</feature>
<feature type="region of interest" description="Disordered" evidence="1">
    <location>
        <begin position="75"/>
        <end position="97"/>
    </location>
</feature>
<feature type="compositionally biased region" description="Basic and acidic residues" evidence="1">
    <location>
        <begin position="435"/>
        <end position="457"/>
    </location>
</feature>
<evidence type="ECO:0000256" key="1">
    <source>
        <dbReference type="SAM" id="MobiDB-lite"/>
    </source>
</evidence>
<evidence type="ECO:0000313" key="3">
    <source>
        <dbReference type="Proteomes" id="UP001163046"/>
    </source>
</evidence>
<feature type="compositionally biased region" description="Polar residues" evidence="1">
    <location>
        <begin position="80"/>
        <end position="91"/>
    </location>
</feature>
<organism evidence="2 3">
    <name type="scientific">Desmophyllum pertusum</name>
    <dbReference type="NCBI Taxonomy" id="174260"/>
    <lineage>
        <taxon>Eukaryota</taxon>
        <taxon>Metazoa</taxon>
        <taxon>Cnidaria</taxon>
        <taxon>Anthozoa</taxon>
        <taxon>Hexacorallia</taxon>
        <taxon>Scleractinia</taxon>
        <taxon>Caryophylliina</taxon>
        <taxon>Caryophylliidae</taxon>
        <taxon>Desmophyllum</taxon>
    </lineage>
</organism>
<name>A0A9W9ZFY3_9CNID</name>
<dbReference type="AlphaFoldDB" id="A0A9W9ZFY3"/>
<reference evidence="2" key="1">
    <citation type="submission" date="2023-01" db="EMBL/GenBank/DDBJ databases">
        <title>Genome assembly of the deep-sea coral Lophelia pertusa.</title>
        <authorList>
            <person name="Herrera S."/>
            <person name="Cordes E."/>
        </authorList>
    </citation>
    <scope>NUCLEOTIDE SEQUENCE</scope>
    <source>
        <strain evidence="2">USNM1676648</strain>
        <tissue evidence="2">Polyp</tissue>
    </source>
</reference>
<feature type="compositionally biased region" description="Polar residues" evidence="1">
    <location>
        <begin position="419"/>
        <end position="434"/>
    </location>
</feature>